<reference evidence="3" key="1">
    <citation type="submission" date="2025-08" db="UniProtKB">
        <authorList>
            <consortium name="RefSeq"/>
        </authorList>
    </citation>
    <scope>IDENTIFICATION</scope>
    <source>
        <tissue evidence="3">Muscle</tissue>
    </source>
</reference>
<feature type="compositionally biased region" description="Acidic residues" evidence="1">
    <location>
        <begin position="107"/>
        <end position="116"/>
    </location>
</feature>
<dbReference type="Pfam" id="PF10238">
    <property type="entry name" value="Eapp_C"/>
    <property type="match status" value="1"/>
</dbReference>
<dbReference type="Proteomes" id="UP000694941">
    <property type="component" value="Unplaced"/>
</dbReference>
<protein>
    <submittedName>
        <fullName evidence="3">E2F-associated phosphoprotein-like</fullName>
    </submittedName>
</protein>
<gene>
    <name evidence="3" type="primary">LOC106466236</name>
</gene>
<feature type="region of interest" description="Disordered" evidence="1">
    <location>
        <begin position="55"/>
        <end position="116"/>
    </location>
</feature>
<accession>A0ABM1BH79</accession>
<dbReference type="PANTHER" id="PTHR15967">
    <property type="entry name" value="E2F-ASSOCIATED PHOSPHOPROTEIN"/>
    <property type="match status" value="1"/>
</dbReference>
<dbReference type="GeneID" id="106466236"/>
<feature type="region of interest" description="Disordered" evidence="1">
    <location>
        <begin position="1"/>
        <end position="28"/>
    </location>
</feature>
<dbReference type="PANTHER" id="PTHR15967:SF0">
    <property type="entry name" value="E2F-ASSOCIATED PHOSPHOPROTEIN"/>
    <property type="match status" value="1"/>
</dbReference>
<organism evidence="2 3">
    <name type="scientific">Limulus polyphemus</name>
    <name type="common">Atlantic horseshoe crab</name>
    <dbReference type="NCBI Taxonomy" id="6850"/>
    <lineage>
        <taxon>Eukaryota</taxon>
        <taxon>Metazoa</taxon>
        <taxon>Ecdysozoa</taxon>
        <taxon>Arthropoda</taxon>
        <taxon>Chelicerata</taxon>
        <taxon>Merostomata</taxon>
        <taxon>Xiphosura</taxon>
        <taxon>Limulidae</taxon>
        <taxon>Limulus</taxon>
    </lineage>
</organism>
<evidence type="ECO:0000313" key="2">
    <source>
        <dbReference type="Proteomes" id="UP000694941"/>
    </source>
</evidence>
<name>A0ABM1BH79_LIMPO</name>
<evidence type="ECO:0000256" key="1">
    <source>
        <dbReference type="SAM" id="MobiDB-lite"/>
    </source>
</evidence>
<sequence length="248" mass="28402">MEDDVLAFELSESEDDSNEPSSSEDELEAYIKKKFELCDPDNFEQEMDSELANELKEREEQSILGMELEGVSQNSALPKGKKKIKFDDSSESDDEDFSGQAKATEPSNDDLLYDPKMDDDDEKWVEDKRRAYIFPKFQTSSEKVTPLPNSDAVLNCPACMSLLCLDCQRHELYKTQYRAMFVTNCIVDNEQVLRYCHKKKKSSKRGGLPIDGSNSDVYHPVKCFVCNTEVAVIDKEEVYHFFNVLASY</sequence>
<proteinExistence type="predicted"/>
<keyword evidence="2" id="KW-1185">Reference proteome</keyword>
<dbReference type="RefSeq" id="XP_013781941.1">
    <property type="nucleotide sequence ID" value="XM_013926487.2"/>
</dbReference>
<evidence type="ECO:0000313" key="3">
    <source>
        <dbReference type="RefSeq" id="XP_013781941.1"/>
    </source>
</evidence>
<dbReference type="InterPro" id="IPR019370">
    <property type="entry name" value="E2F-assoc_phosphoprotein"/>
</dbReference>